<keyword evidence="2" id="KW-1133">Transmembrane helix</keyword>
<protein>
    <submittedName>
        <fullName evidence="4">Si:ch211-235o23.1</fullName>
    </submittedName>
</protein>
<feature type="region of interest" description="Disordered" evidence="1">
    <location>
        <begin position="278"/>
        <end position="297"/>
    </location>
</feature>
<reference evidence="4" key="1">
    <citation type="submission" date="2025-08" db="UniProtKB">
        <authorList>
            <consortium name="Ensembl"/>
        </authorList>
    </citation>
    <scope>IDENTIFICATION</scope>
</reference>
<organism evidence="4 5">
    <name type="scientific">Cyprinus carpio</name>
    <name type="common">Common carp</name>
    <dbReference type="NCBI Taxonomy" id="7962"/>
    <lineage>
        <taxon>Eukaryota</taxon>
        <taxon>Metazoa</taxon>
        <taxon>Chordata</taxon>
        <taxon>Craniata</taxon>
        <taxon>Vertebrata</taxon>
        <taxon>Euteleostomi</taxon>
        <taxon>Actinopterygii</taxon>
        <taxon>Neopterygii</taxon>
        <taxon>Teleostei</taxon>
        <taxon>Ostariophysi</taxon>
        <taxon>Cypriniformes</taxon>
        <taxon>Cyprinidae</taxon>
        <taxon>Cyprininae</taxon>
        <taxon>Cyprinus</taxon>
    </lineage>
</organism>
<reference evidence="4" key="2">
    <citation type="submission" date="2025-09" db="UniProtKB">
        <authorList>
            <consortium name="Ensembl"/>
        </authorList>
    </citation>
    <scope>IDENTIFICATION</scope>
</reference>
<dbReference type="Ensembl" id="ENSCCRT00010111351.1">
    <property type="protein sequence ID" value="ENSCCRP00010100340.1"/>
    <property type="gene ID" value="ENSCCRG00010044047.1"/>
</dbReference>
<proteinExistence type="predicted"/>
<dbReference type="PANTHER" id="PTHR35255:SF1">
    <property type="entry name" value="TRANSMEMBRANE PROTEIN 71"/>
    <property type="match status" value="1"/>
</dbReference>
<evidence type="ECO:0000256" key="3">
    <source>
        <dbReference type="SAM" id="SignalP"/>
    </source>
</evidence>
<feature type="chain" id="PRO_5034279587" evidence="3">
    <location>
        <begin position="24"/>
        <end position="406"/>
    </location>
</feature>
<dbReference type="Proteomes" id="UP000694427">
    <property type="component" value="Unplaced"/>
</dbReference>
<feature type="region of interest" description="Disordered" evidence="1">
    <location>
        <begin position="29"/>
        <end position="61"/>
    </location>
</feature>
<dbReference type="Pfam" id="PF15121">
    <property type="entry name" value="TMEM71"/>
    <property type="match status" value="1"/>
</dbReference>
<dbReference type="PANTHER" id="PTHR35255">
    <property type="entry name" value="TRANSMEMBRANE PROTEIN 71"/>
    <property type="match status" value="1"/>
</dbReference>
<dbReference type="InterPro" id="IPR027975">
    <property type="entry name" value="TMEM71"/>
</dbReference>
<evidence type="ECO:0000256" key="2">
    <source>
        <dbReference type="SAM" id="Phobius"/>
    </source>
</evidence>
<keyword evidence="5" id="KW-1185">Reference proteome</keyword>
<feature type="transmembrane region" description="Helical" evidence="2">
    <location>
        <begin position="343"/>
        <end position="361"/>
    </location>
</feature>
<feature type="signal peptide" evidence="3">
    <location>
        <begin position="1"/>
        <end position="23"/>
    </location>
</feature>
<name>A0A8C1P7M9_CYPCA</name>
<keyword evidence="3" id="KW-0732">Signal</keyword>
<keyword evidence="2" id="KW-0812">Transmembrane</keyword>
<evidence type="ECO:0000313" key="4">
    <source>
        <dbReference type="Ensembl" id="ENSCCRP00010100340.1"/>
    </source>
</evidence>
<evidence type="ECO:0000256" key="1">
    <source>
        <dbReference type="SAM" id="MobiDB-lite"/>
    </source>
</evidence>
<dbReference type="AlphaFoldDB" id="A0A8C1P7M9"/>
<accession>A0A8C1P7M9</accession>
<sequence length="406" mass="44669">MMQFVHVSCSFCLLMCFCCSSSGEDPSESDQAEAGDRADGCSDGSGGAHVTTSQTQREKQYDQRHACDTPLRAKHTDLLSLTLCGRGSSCMSVFVGKRTDLIRTAIRILRGLGLTAAGAMSLFFKGAVTSSPVKTRRQEAEYICHSLDVSHFSDSSFECFSTNPLTGSVCACRRSPRLLANGYYVITEDSFTTDDEGNVTLTPSHTSVSYKENLVRIFRRKRRAKRSLVSLLSDVSQSCQSWLEESVFRRSVPITPFKSSSWEEVDDSYETNTPISFTYDPTDPVYSPDKVPQTQLEEEEPPCESCSAHEQFSQSVSGLLDVPPPSMCQLNSYSSSSKTSETVLMKVLLLILTLCLCIAISSGWLLGSVSTAVAFMVLLSSICMSKPGTTVRWRRAKTEDITSRNE</sequence>
<evidence type="ECO:0000313" key="5">
    <source>
        <dbReference type="Proteomes" id="UP000694427"/>
    </source>
</evidence>
<keyword evidence="2" id="KW-0472">Membrane</keyword>